<proteinExistence type="predicted"/>
<dbReference type="Pfam" id="PF01734">
    <property type="entry name" value="Patatin"/>
    <property type="match status" value="1"/>
</dbReference>
<name>A0A1H8C018_9PROT</name>
<protein>
    <submittedName>
        <fullName evidence="6">NTE family protein</fullName>
    </submittedName>
</protein>
<keyword evidence="3 4" id="KW-0443">Lipid metabolism</keyword>
<organism evidence="6 7">
    <name type="scientific">Nitrosomonas marina</name>
    <dbReference type="NCBI Taxonomy" id="917"/>
    <lineage>
        <taxon>Bacteria</taxon>
        <taxon>Pseudomonadati</taxon>
        <taxon>Pseudomonadota</taxon>
        <taxon>Betaproteobacteria</taxon>
        <taxon>Nitrosomonadales</taxon>
        <taxon>Nitrosomonadaceae</taxon>
        <taxon>Nitrosomonas</taxon>
    </lineage>
</organism>
<feature type="short sequence motif" description="GXSXG" evidence="4">
    <location>
        <begin position="44"/>
        <end position="48"/>
    </location>
</feature>
<evidence type="ECO:0000256" key="3">
    <source>
        <dbReference type="ARBA" id="ARBA00023098"/>
    </source>
</evidence>
<dbReference type="GO" id="GO:0016787">
    <property type="term" value="F:hydrolase activity"/>
    <property type="evidence" value="ECO:0007669"/>
    <property type="project" value="UniProtKB-UniRule"/>
</dbReference>
<feature type="active site" description="Nucleophile" evidence="4">
    <location>
        <position position="46"/>
    </location>
</feature>
<keyword evidence="1 4" id="KW-0378">Hydrolase</keyword>
<dbReference type="GO" id="GO:0016042">
    <property type="term" value="P:lipid catabolic process"/>
    <property type="evidence" value="ECO:0007669"/>
    <property type="project" value="UniProtKB-UniRule"/>
</dbReference>
<evidence type="ECO:0000256" key="1">
    <source>
        <dbReference type="ARBA" id="ARBA00022801"/>
    </source>
</evidence>
<reference evidence="6 7" key="1">
    <citation type="submission" date="2016-10" db="EMBL/GenBank/DDBJ databases">
        <authorList>
            <person name="de Groot N.N."/>
        </authorList>
    </citation>
    <scope>NUCLEOTIDE SEQUENCE [LARGE SCALE GENOMIC DNA]</scope>
    <source>
        <strain evidence="6 7">Nm22</strain>
    </source>
</reference>
<gene>
    <name evidence="6" type="ORF">SAMN05216325_103207</name>
</gene>
<evidence type="ECO:0000313" key="7">
    <source>
        <dbReference type="Proteomes" id="UP000199459"/>
    </source>
</evidence>
<dbReference type="InterPro" id="IPR002641">
    <property type="entry name" value="PNPLA_dom"/>
</dbReference>
<evidence type="ECO:0000256" key="4">
    <source>
        <dbReference type="PROSITE-ProRule" id="PRU01161"/>
    </source>
</evidence>
<feature type="active site" description="Proton acceptor" evidence="4">
    <location>
        <position position="198"/>
    </location>
</feature>
<accession>A0A1H8C018</accession>
<keyword evidence="2 4" id="KW-0442">Lipid degradation</keyword>
<dbReference type="InterPro" id="IPR050301">
    <property type="entry name" value="NTE"/>
</dbReference>
<comment type="caution">
    <text evidence="4">Lacks conserved residue(s) required for the propagation of feature annotation.</text>
</comment>
<dbReference type="EMBL" id="FOCP01000003">
    <property type="protein sequence ID" value="SEM88199.1"/>
    <property type="molecule type" value="Genomic_DNA"/>
</dbReference>
<dbReference type="STRING" id="917.SAMN05216326_1044"/>
<sequence>MQIKGSAGLILPGGGALAAYQVGVLKAIAELFGSRCLPFESISGVSAGALNATALAQDADNFLDAVLRLERIWTGLYTHNVFTLDYNLMRGFMTKNNKPHSFLNVSPLAELLQRELGNDQLVEAQLKKGHLKGLAVTASNYSTGEATTFFESSIESLYWHDHRRDSVRTRIGVPHLLASAALPLLFPPQRIGNEYFVDGSLRMTEPLRPAIKMGADRILIIGVRNETLPLGDEGNYQPGVAEIAGFTLDSLFAENLNTDIERMQQINHMLGHMNWWQRKKTGLRKTKVMVIRPSQDLRVIAARYAVKLPRGIRLFLRTVGGWGHEWRLPSFLLFEGVFARELINLGYYDGLRQRPKISDFFS</sequence>
<dbReference type="InterPro" id="IPR016035">
    <property type="entry name" value="Acyl_Trfase/lysoPLipase"/>
</dbReference>
<dbReference type="PROSITE" id="PS51635">
    <property type="entry name" value="PNPLA"/>
    <property type="match status" value="1"/>
</dbReference>
<dbReference type="SUPFAM" id="SSF52151">
    <property type="entry name" value="FabD/lysophospholipase-like"/>
    <property type="match status" value="1"/>
</dbReference>
<dbReference type="AlphaFoldDB" id="A0A1H8C018"/>
<feature type="domain" description="PNPLA" evidence="5">
    <location>
        <begin position="9"/>
        <end position="211"/>
    </location>
</feature>
<dbReference type="PANTHER" id="PTHR14226:SF57">
    <property type="entry name" value="BLR7027 PROTEIN"/>
    <property type="match status" value="1"/>
</dbReference>
<evidence type="ECO:0000256" key="2">
    <source>
        <dbReference type="ARBA" id="ARBA00022963"/>
    </source>
</evidence>
<evidence type="ECO:0000259" key="5">
    <source>
        <dbReference type="PROSITE" id="PS51635"/>
    </source>
</evidence>
<evidence type="ECO:0000313" key="6">
    <source>
        <dbReference type="EMBL" id="SEM88199.1"/>
    </source>
</evidence>
<dbReference type="PANTHER" id="PTHR14226">
    <property type="entry name" value="NEUROPATHY TARGET ESTERASE/SWISS CHEESE D.MELANOGASTER"/>
    <property type="match status" value="1"/>
</dbReference>
<dbReference type="Proteomes" id="UP000199459">
    <property type="component" value="Unassembled WGS sequence"/>
</dbReference>
<dbReference type="Gene3D" id="3.40.1090.10">
    <property type="entry name" value="Cytosolic phospholipase A2 catalytic domain"/>
    <property type="match status" value="2"/>
</dbReference>
<dbReference type="RefSeq" id="WP_177167654.1">
    <property type="nucleotide sequence ID" value="NZ_FOCP01000003.1"/>
</dbReference>